<reference evidence="2" key="1">
    <citation type="submission" date="2025-08" db="UniProtKB">
        <authorList>
            <consortium name="RefSeq"/>
        </authorList>
    </citation>
    <scope>IDENTIFICATION</scope>
    <source>
        <tissue evidence="2">Whole insect</tissue>
    </source>
</reference>
<evidence type="ECO:0000259" key="1">
    <source>
        <dbReference type="PROSITE" id="PS50181"/>
    </source>
</evidence>
<dbReference type="InterPro" id="IPR036047">
    <property type="entry name" value="F-box-like_dom_sf"/>
</dbReference>
<protein>
    <submittedName>
        <fullName evidence="2">Uncharacterized protein LOC114337802</fullName>
    </submittedName>
</protein>
<gene>
    <name evidence="2" type="primary">LOC114337802</name>
</gene>
<dbReference type="SUPFAM" id="SSF81383">
    <property type="entry name" value="F-box domain"/>
    <property type="match status" value="1"/>
</dbReference>
<name>A0A6P7G522_DIAVI</name>
<dbReference type="AlphaFoldDB" id="A0A6P7G522"/>
<feature type="domain" description="F-box" evidence="1">
    <location>
        <begin position="54"/>
        <end position="100"/>
    </location>
</feature>
<dbReference type="PROSITE" id="PS50181">
    <property type="entry name" value="FBOX"/>
    <property type="match status" value="1"/>
</dbReference>
<organism evidence="2">
    <name type="scientific">Diabrotica virgifera virgifera</name>
    <name type="common">western corn rootworm</name>
    <dbReference type="NCBI Taxonomy" id="50390"/>
    <lineage>
        <taxon>Eukaryota</taxon>
        <taxon>Metazoa</taxon>
        <taxon>Ecdysozoa</taxon>
        <taxon>Arthropoda</taxon>
        <taxon>Hexapoda</taxon>
        <taxon>Insecta</taxon>
        <taxon>Pterygota</taxon>
        <taxon>Neoptera</taxon>
        <taxon>Endopterygota</taxon>
        <taxon>Coleoptera</taxon>
        <taxon>Polyphaga</taxon>
        <taxon>Cucujiformia</taxon>
        <taxon>Chrysomeloidea</taxon>
        <taxon>Chrysomelidae</taxon>
        <taxon>Galerucinae</taxon>
        <taxon>Diabroticina</taxon>
        <taxon>Diabroticites</taxon>
        <taxon>Diabrotica</taxon>
    </lineage>
</organism>
<dbReference type="InParanoid" id="A0A6P7G522"/>
<dbReference type="RefSeq" id="XP_028144139.1">
    <property type="nucleotide sequence ID" value="XM_028288338.1"/>
</dbReference>
<accession>A0A6P7G522</accession>
<dbReference type="InterPro" id="IPR001810">
    <property type="entry name" value="F-box_dom"/>
</dbReference>
<proteinExistence type="predicted"/>
<sequence length="183" mass="20820">MRALLESDLPRKLSYITAAFARGSQFSLCFEVIKCYCYVVFEMFRLLPVIAASCFHLTALPVEMWSTILRLLDPLSLLATARSDPRFKSICLGDSVLRNNLRDALEIERRQAAEIILNPAKSITISRQDAKRVFAANVSKKVTKKAVNLRHCLEVLKKKPMKAENKKKNQCLSTVKKVFNCRI</sequence>
<evidence type="ECO:0000313" key="2">
    <source>
        <dbReference type="RefSeq" id="XP_028144139.1"/>
    </source>
</evidence>